<evidence type="ECO:0000256" key="5">
    <source>
        <dbReference type="ARBA" id="ARBA00022989"/>
    </source>
</evidence>
<dbReference type="InterPro" id="IPR011922">
    <property type="entry name" value="Cell_div_FtsL"/>
</dbReference>
<accession>A0A2A5WS36</accession>
<gene>
    <name evidence="8 10" type="primary">ftsL</name>
    <name evidence="10" type="ORF">CNE99_06335</name>
</gene>
<evidence type="ECO:0000256" key="2">
    <source>
        <dbReference type="ARBA" id="ARBA00022475"/>
    </source>
</evidence>
<dbReference type="PANTHER" id="PTHR37479:SF1">
    <property type="entry name" value="CELL DIVISION PROTEIN FTSL"/>
    <property type="match status" value="1"/>
</dbReference>
<keyword evidence="5 8" id="KW-1133">Transmembrane helix</keyword>
<comment type="function">
    <text evidence="8">Essential cell division protein. May link together the upstream cell division proteins, which are predominantly cytoplasmic, with the downstream cell division proteins, which are predominantly periplasmic.</text>
</comment>
<dbReference type="NCBIfam" id="TIGR02209">
    <property type="entry name" value="ftsL_broad"/>
    <property type="match status" value="1"/>
</dbReference>
<evidence type="ECO:0000256" key="7">
    <source>
        <dbReference type="ARBA" id="ARBA00023306"/>
    </source>
</evidence>
<dbReference type="Proteomes" id="UP000219327">
    <property type="component" value="Unassembled WGS sequence"/>
</dbReference>
<keyword evidence="6 8" id="KW-0472">Membrane</keyword>
<keyword evidence="8" id="KW-0997">Cell inner membrane</keyword>
<keyword evidence="4 8" id="KW-0812">Transmembrane</keyword>
<reference evidence="10 11" key="1">
    <citation type="submission" date="2017-08" db="EMBL/GenBank/DDBJ databases">
        <title>Fine stratification of microbial communities through a metagenomic profile of the photic zone.</title>
        <authorList>
            <person name="Haro-Moreno J.M."/>
            <person name="Lopez-Perez M."/>
            <person name="De La Torre J."/>
            <person name="Picazo A."/>
            <person name="Camacho A."/>
            <person name="Rodriguez-Valera F."/>
        </authorList>
    </citation>
    <scope>NUCLEOTIDE SEQUENCE [LARGE SCALE GENOMIC DNA]</scope>
    <source>
        <strain evidence="10">MED-G24</strain>
    </source>
</reference>
<proteinExistence type="inferred from homology"/>
<dbReference type="GO" id="GO:0005886">
    <property type="term" value="C:plasma membrane"/>
    <property type="evidence" value="ECO:0007669"/>
    <property type="project" value="UniProtKB-SubCell"/>
</dbReference>
<organism evidence="10 11">
    <name type="scientific">OM182 bacterium MED-G24</name>
    <dbReference type="NCBI Taxonomy" id="1986255"/>
    <lineage>
        <taxon>Bacteria</taxon>
        <taxon>Pseudomonadati</taxon>
        <taxon>Pseudomonadota</taxon>
        <taxon>Gammaproteobacteria</taxon>
        <taxon>OMG group</taxon>
        <taxon>OM182 clade</taxon>
    </lineage>
</organism>
<feature type="transmembrane region" description="Helical" evidence="8">
    <location>
        <begin position="18"/>
        <end position="38"/>
    </location>
</feature>
<comment type="caution">
    <text evidence="10">The sequence shown here is derived from an EMBL/GenBank/DDBJ whole genome shotgun (WGS) entry which is preliminary data.</text>
</comment>
<dbReference type="PANTHER" id="PTHR37479">
    <property type="entry name" value="CELL DIVISION PROTEIN FTSL"/>
    <property type="match status" value="1"/>
</dbReference>
<keyword evidence="2 8" id="KW-1003">Cell membrane</keyword>
<keyword evidence="7 8" id="KW-0131">Cell cycle</keyword>
<dbReference type="GO" id="GO:0032153">
    <property type="term" value="C:cell division site"/>
    <property type="evidence" value="ECO:0007669"/>
    <property type="project" value="UniProtKB-UniRule"/>
</dbReference>
<name>A0A2A5WS36_9GAMM</name>
<keyword evidence="3 8" id="KW-0132">Cell division</keyword>
<evidence type="ECO:0000256" key="1">
    <source>
        <dbReference type="ARBA" id="ARBA00004401"/>
    </source>
</evidence>
<evidence type="ECO:0000313" key="10">
    <source>
        <dbReference type="EMBL" id="PDH39047.1"/>
    </source>
</evidence>
<comment type="similarity">
    <text evidence="8">Belongs to the FtsL family.</text>
</comment>
<comment type="subcellular location">
    <subcellularLocation>
        <location evidence="8">Cell inner membrane</location>
        <topology evidence="8">Single-pass type II membrane protein</topology>
    </subcellularLocation>
    <subcellularLocation>
        <location evidence="1">Cell membrane</location>
        <topology evidence="1">Single-pass type II membrane protein</topology>
    </subcellularLocation>
    <text evidence="8">Localizes to the division septum where it forms a ring structure.</text>
</comment>
<sequence>MNGPVAEVSTWLLRWPQLLVAGLMVVCLVSGIGVVYSVHTTRMLYSEIQSLQTEQDRLDSDYEKLLLEQSAWAAYTRVDELSRDELNMVSPDTDAIVMVQK</sequence>
<evidence type="ECO:0000256" key="3">
    <source>
        <dbReference type="ARBA" id="ARBA00022618"/>
    </source>
</evidence>
<evidence type="ECO:0000256" key="9">
    <source>
        <dbReference type="NCBIfam" id="TIGR02209"/>
    </source>
</evidence>
<dbReference type="GO" id="GO:0043093">
    <property type="term" value="P:FtsZ-dependent cytokinesis"/>
    <property type="evidence" value="ECO:0007669"/>
    <property type="project" value="UniProtKB-UniRule"/>
</dbReference>
<evidence type="ECO:0000256" key="6">
    <source>
        <dbReference type="ARBA" id="ARBA00023136"/>
    </source>
</evidence>
<dbReference type="Pfam" id="PF04999">
    <property type="entry name" value="FtsL"/>
    <property type="match status" value="1"/>
</dbReference>
<protein>
    <recommendedName>
        <fullName evidence="8 9">Cell division protein FtsL</fullName>
    </recommendedName>
</protein>
<dbReference type="HAMAP" id="MF_00910">
    <property type="entry name" value="FtsL"/>
    <property type="match status" value="1"/>
</dbReference>
<comment type="subunit">
    <text evidence="8">Part of a complex composed of FtsB, FtsL and FtsQ.</text>
</comment>
<evidence type="ECO:0000313" key="11">
    <source>
        <dbReference type="Proteomes" id="UP000219327"/>
    </source>
</evidence>
<evidence type="ECO:0000256" key="4">
    <source>
        <dbReference type="ARBA" id="ARBA00022692"/>
    </source>
</evidence>
<dbReference type="EMBL" id="NTKD01000030">
    <property type="protein sequence ID" value="PDH39047.1"/>
    <property type="molecule type" value="Genomic_DNA"/>
</dbReference>
<dbReference type="AlphaFoldDB" id="A0A2A5WS36"/>
<evidence type="ECO:0000256" key="8">
    <source>
        <dbReference type="HAMAP-Rule" id="MF_00910"/>
    </source>
</evidence>